<name>V6M0Y3_9EUKA</name>
<keyword evidence="1" id="KW-0472">Membrane</keyword>
<dbReference type="InterPro" id="IPR036282">
    <property type="entry name" value="Glutathione-S-Trfase_C_sf"/>
</dbReference>
<dbReference type="VEuPathDB" id="GiardiaDB:SS50377_24845"/>
<accession>V6M0Y3</accession>
<dbReference type="AlphaFoldDB" id="V6M0Y3"/>
<sequence>MLIYTNCNCAQKTYSAVAEFLSQKVTFNKCDKVDCDFLVDDSVSVYHAPSIIFYMMRKAEQLPQSEAKVAVFDCYLQCVYSLLQYLCAFTSNDKLVAARLEKDLACINEGLSSTTFIADKKSAADIFVAYALNQIFGKYVAEKNAKKYSHIVRYVATVCCPIAYKKRSRKSHFFFRKPIMELCFYTFFSTFVVAITPWSFIFVYLYITQASSAVSITFCSGSTVPLANSLRRLTCDAVGSRHVGYKAHRTQLSPRTGPLYRSRMHRLSGTRKPAPC</sequence>
<dbReference type="SUPFAM" id="SSF47616">
    <property type="entry name" value="GST C-terminal domain-like"/>
    <property type="match status" value="1"/>
</dbReference>
<dbReference type="EMBL" id="KI546061">
    <property type="protein sequence ID" value="EST46814.1"/>
    <property type="molecule type" value="Genomic_DNA"/>
</dbReference>
<dbReference type="InterPro" id="IPR053836">
    <property type="entry name" value="Arc1-like_N"/>
</dbReference>
<evidence type="ECO:0000313" key="3">
    <source>
        <dbReference type="EMBL" id="EST46814.1"/>
    </source>
</evidence>
<evidence type="ECO:0000259" key="2">
    <source>
        <dbReference type="Pfam" id="PF21972"/>
    </source>
</evidence>
<dbReference type="GO" id="GO:0032991">
    <property type="term" value="C:protein-containing complex"/>
    <property type="evidence" value="ECO:0007669"/>
    <property type="project" value="UniProtKB-ARBA"/>
</dbReference>
<feature type="domain" description="Nuclear-export cofactor Arc1-like N-terminal" evidence="2">
    <location>
        <begin position="100"/>
        <end position="158"/>
    </location>
</feature>
<keyword evidence="1" id="KW-1133">Transmembrane helix</keyword>
<proteinExistence type="predicted"/>
<protein>
    <submittedName>
        <fullName evidence="3">Glutathione S-transferase C-terminal-like domain-containing protein</fullName>
    </submittedName>
</protein>
<dbReference type="Gene3D" id="1.20.1050.10">
    <property type="match status" value="1"/>
</dbReference>
<evidence type="ECO:0000256" key="1">
    <source>
        <dbReference type="SAM" id="Phobius"/>
    </source>
</evidence>
<dbReference type="GO" id="GO:0016740">
    <property type="term" value="F:transferase activity"/>
    <property type="evidence" value="ECO:0007669"/>
    <property type="project" value="UniProtKB-KW"/>
</dbReference>
<feature type="transmembrane region" description="Helical" evidence="1">
    <location>
        <begin position="182"/>
        <end position="207"/>
    </location>
</feature>
<organism evidence="3">
    <name type="scientific">Spironucleus salmonicida</name>
    <dbReference type="NCBI Taxonomy" id="348837"/>
    <lineage>
        <taxon>Eukaryota</taxon>
        <taxon>Metamonada</taxon>
        <taxon>Diplomonadida</taxon>
        <taxon>Hexamitidae</taxon>
        <taxon>Hexamitinae</taxon>
        <taxon>Spironucleus</taxon>
    </lineage>
</organism>
<keyword evidence="1" id="KW-0812">Transmembrane</keyword>
<keyword evidence="3" id="KW-0808">Transferase</keyword>
<dbReference type="Pfam" id="PF21972">
    <property type="entry name" value="Arc1p_N_like"/>
    <property type="match status" value="1"/>
</dbReference>
<gene>
    <name evidence="3" type="ORF">SS50377_jh046</name>
</gene>
<reference evidence="3" key="1">
    <citation type="journal article" date="2014" name="PLoS Genet.">
        <title>The Genome of Spironucleus salmonicida Highlights a Fish Pathogen Adapted to Fluctuating Environments.</title>
        <authorList>
            <person name="Xu F."/>
            <person name="Jerlstrom-Hultqvist J."/>
            <person name="Einarsson E."/>
            <person name="Astvaldsson A."/>
            <person name="Svard S.G."/>
            <person name="Andersson J.O."/>
        </authorList>
    </citation>
    <scope>NUCLEOTIDE SEQUENCE</scope>
</reference>